<gene>
    <name evidence="2" type="ORF">ECRASSUSDP1_LOCUS27823</name>
</gene>
<evidence type="ECO:0000313" key="3">
    <source>
        <dbReference type="Proteomes" id="UP001295684"/>
    </source>
</evidence>
<evidence type="ECO:0000313" key="2">
    <source>
        <dbReference type="EMBL" id="CAI2386216.1"/>
    </source>
</evidence>
<proteinExistence type="predicted"/>
<accession>A0AAD1Y6D6</accession>
<feature type="region of interest" description="Disordered" evidence="1">
    <location>
        <begin position="1"/>
        <end position="26"/>
    </location>
</feature>
<feature type="region of interest" description="Disordered" evidence="1">
    <location>
        <begin position="58"/>
        <end position="124"/>
    </location>
</feature>
<feature type="compositionally biased region" description="Polar residues" evidence="1">
    <location>
        <begin position="113"/>
        <end position="124"/>
    </location>
</feature>
<protein>
    <submittedName>
        <fullName evidence="2">Uncharacterized protein</fullName>
    </submittedName>
</protein>
<keyword evidence="3" id="KW-1185">Reference proteome</keyword>
<evidence type="ECO:0000256" key="1">
    <source>
        <dbReference type="SAM" id="MobiDB-lite"/>
    </source>
</evidence>
<reference evidence="2" key="1">
    <citation type="submission" date="2023-07" db="EMBL/GenBank/DDBJ databases">
        <authorList>
            <consortium name="AG Swart"/>
            <person name="Singh M."/>
            <person name="Singh A."/>
            <person name="Seah K."/>
            <person name="Emmerich C."/>
        </authorList>
    </citation>
    <scope>NUCLEOTIDE SEQUENCE</scope>
    <source>
        <strain evidence="2">DP1</strain>
    </source>
</reference>
<dbReference type="AlphaFoldDB" id="A0AAD1Y6D6"/>
<name>A0AAD1Y6D6_EUPCR</name>
<feature type="compositionally biased region" description="Polar residues" evidence="1">
    <location>
        <begin position="62"/>
        <end position="89"/>
    </location>
</feature>
<feature type="region of interest" description="Disordered" evidence="1">
    <location>
        <begin position="198"/>
        <end position="218"/>
    </location>
</feature>
<comment type="caution">
    <text evidence="2">The sequence shown here is derived from an EMBL/GenBank/DDBJ whole genome shotgun (WGS) entry which is preliminary data.</text>
</comment>
<dbReference type="Proteomes" id="UP001295684">
    <property type="component" value="Unassembled WGS sequence"/>
</dbReference>
<organism evidence="2 3">
    <name type="scientific">Euplotes crassus</name>
    <dbReference type="NCBI Taxonomy" id="5936"/>
    <lineage>
        <taxon>Eukaryota</taxon>
        <taxon>Sar</taxon>
        <taxon>Alveolata</taxon>
        <taxon>Ciliophora</taxon>
        <taxon>Intramacronucleata</taxon>
        <taxon>Spirotrichea</taxon>
        <taxon>Hypotrichia</taxon>
        <taxon>Euplotida</taxon>
        <taxon>Euplotidae</taxon>
        <taxon>Moneuplotes</taxon>
    </lineage>
</organism>
<sequence length="311" mass="36492">MENDGQENLRITPKSKKLPPLNYKPKNSMIQNTDLFELSPLLPRSNASLKASISVIKEESSNLEQSNRSIPSKLTTQNSKITSAKTPQKSALKHPTSPLLNTPTRKNNILPKTPQTPIPKSSNLTKNHFENTLIKRLNRTHSKIKRYSSIKQSFIRKNQKDYELNKEMSKYRFHEMSDPAYNMLYATMMKDYAKNKQNKTRNLESEMGHNEASQSKQASSLVDFKEISKKAKKRGLDKRKLVSKLFKQKLKVKRKCFKHEKKNYKERVHQISYQVEKIMAGDPHRKYIIEEYNKSTFEKYLHYKRIKKLFQ</sequence>
<dbReference type="EMBL" id="CAMPGE010028703">
    <property type="protein sequence ID" value="CAI2386216.1"/>
    <property type="molecule type" value="Genomic_DNA"/>
</dbReference>
<feature type="compositionally biased region" description="Polar residues" evidence="1">
    <location>
        <begin position="98"/>
        <end position="107"/>
    </location>
</feature>